<dbReference type="Proteomes" id="UP000240912">
    <property type="component" value="Unassembled WGS sequence"/>
</dbReference>
<comment type="similarity">
    <text evidence="2 7">Belongs to the FKBP-type PPIase family.</text>
</comment>
<keyword evidence="11" id="KW-1185">Reference proteome</keyword>
<keyword evidence="4 6" id="KW-0697">Rotamase</keyword>
<name>A0A2T3HP24_9SPHI</name>
<evidence type="ECO:0000256" key="7">
    <source>
        <dbReference type="RuleBase" id="RU003915"/>
    </source>
</evidence>
<evidence type="ECO:0000256" key="4">
    <source>
        <dbReference type="ARBA" id="ARBA00023110"/>
    </source>
</evidence>
<evidence type="ECO:0000259" key="9">
    <source>
        <dbReference type="PROSITE" id="PS50059"/>
    </source>
</evidence>
<dbReference type="EMBL" id="PYLS01000004">
    <property type="protein sequence ID" value="PST84205.1"/>
    <property type="molecule type" value="Genomic_DNA"/>
</dbReference>
<dbReference type="Gene3D" id="3.10.50.40">
    <property type="match status" value="1"/>
</dbReference>
<dbReference type="PANTHER" id="PTHR43811">
    <property type="entry name" value="FKBP-TYPE PEPTIDYL-PROLYL CIS-TRANS ISOMERASE FKPA"/>
    <property type="match status" value="1"/>
</dbReference>
<reference evidence="10 11" key="1">
    <citation type="submission" date="2018-03" db="EMBL/GenBank/DDBJ databases">
        <authorList>
            <person name="Keele B.F."/>
        </authorList>
    </citation>
    <scope>NUCLEOTIDE SEQUENCE [LARGE SCALE GENOMIC DNA]</scope>
    <source>
        <strain evidence="10 11">YL28-9</strain>
    </source>
</reference>
<dbReference type="InterPro" id="IPR046357">
    <property type="entry name" value="PPIase_dom_sf"/>
</dbReference>
<evidence type="ECO:0000256" key="2">
    <source>
        <dbReference type="ARBA" id="ARBA00006577"/>
    </source>
</evidence>
<dbReference type="OrthoDB" id="9814548at2"/>
<keyword evidence="5 6" id="KW-0413">Isomerase</keyword>
<evidence type="ECO:0000256" key="6">
    <source>
        <dbReference type="PROSITE-ProRule" id="PRU00277"/>
    </source>
</evidence>
<dbReference type="Gene3D" id="1.10.287.460">
    <property type="entry name" value="Peptidyl-prolyl cis-trans isomerase, FKBP-type, N-terminal domain"/>
    <property type="match status" value="1"/>
</dbReference>
<organism evidence="10 11">
    <name type="scientific">Pedobacter yulinensis</name>
    <dbReference type="NCBI Taxonomy" id="2126353"/>
    <lineage>
        <taxon>Bacteria</taxon>
        <taxon>Pseudomonadati</taxon>
        <taxon>Bacteroidota</taxon>
        <taxon>Sphingobacteriia</taxon>
        <taxon>Sphingobacteriales</taxon>
        <taxon>Sphingobacteriaceae</taxon>
        <taxon>Pedobacter</taxon>
    </lineage>
</organism>
<keyword evidence="3 8" id="KW-0732">Signal</keyword>
<evidence type="ECO:0000256" key="1">
    <source>
        <dbReference type="ARBA" id="ARBA00000971"/>
    </source>
</evidence>
<dbReference type="InterPro" id="IPR036944">
    <property type="entry name" value="PPIase_FKBP_N_sf"/>
</dbReference>
<accession>A0A2T3HP24</accession>
<feature type="domain" description="PPIase FKBP-type" evidence="9">
    <location>
        <begin position="156"/>
        <end position="242"/>
    </location>
</feature>
<dbReference type="FunFam" id="3.10.50.40:FF:000045">
    <property type="entry name" value="Peptidyl-prolyl cis-trans isomerase"/>
    <property type="match status" value="1"/>
</dbReference>
<evidence type="ECO:0000256" key="8">
    <source>
        <dbReference type="SAM" id="SignalP"/>
    </source>
</evidence>
<dbReference type="Pfam" id="PF00254">
    <property type="entry name" value="FKBP_C"/>
    <property type="match status" value="1"/>
</dbReference>
<dbReference type="AlphaFoldDB" id="A0A2T3HP24"/>
<dbReference type="GO" id="GO:0006457">
    <property type="term" value="P:protein folding"/>
    <property type="evidence" value="ECO:0007669"/>
    <property type="project" value="InterPro"/>
</dbReference>
<dbReference type="InterPro" id="IPR000774">
    <property type="entry name" value="PPIase_FKBP_N"/>
</dbReference>
<feature type="chain" id="PRO_5015425290" description="Peptidyl-prolyl cis-trans isomerase" evidence="8">
    <location>
        <begin position="19"/>
        <end position="254"/>
    </location>
</feature>
<dbReference type="Pfam" id="PF01346">
    <property type="entry name" value="FKBP_N"/>
    <property type="match status" value="1"/>
</dbReference>
<dbReference type="EC" id="5.2.1.8" evidence="7"/>
<dbReference type="PROSITE" id="PS50059">
    <property type="entry name" value="FKBP_PPIASE"/>
    <property type="match status" value="1"/>
</dbReference>
<evidence type="ECO:0000256" key="5">
    <source>
        <dbReference type="ARBA" id="ARBA00023235"/>
    </source>
</evidence>
<comment type="catalytic activity">
    <reaction evidence="1 6 7">
        <text>[protein]-peptidylproline (omega=180) = [protein]-peptidylproline (omega=0)</text>
        <dbReference type="Rhea" id="RHEA:16237"/>
        <dbReference type="Rhea" id="RHEA-COMP:10747"/>
        <dbReference type="Rhea" id="RHEA-COMP:10748"/>
        <dbReference type="ChEBI" id="CHEBI:83833"/>
        <dbReference type="ChEBI" id="CHEBI:83834"/>
        <dbReference type="EC" id="5.2.1.8"/>
    </reaction>
</comment>
<protein>
    <recommendedName>
        <fullName evidence="7">Peptidyl-prolyl cis-trans isomerase</fullName>
        <ecNumber evidence="7">5.2.1.8</ecNumber>
    </recommendedName>
</protein>
<sequence>MKKILTAMLAIGALAASAQVRKAPAKKPAPAKPAAVKAGVPAAVLKTPLDSASYAFGSSIGKSLQSTGLSTLNYDILLRGIKDAFTDGKLVLDQYAAQQAIEKQIKKAGEQKFSANITEGKIFLARNKSAAGVKSTASGLQYQVLKEGTGAHPAAEDTVTVHYKGTLLNGKQFDSSYDRNEPLALPLNGVIRGWTEGVQLMSPGAKYKFWIPYDLAYGERGAGADIPPYSTLVFEIELIKIGKAADQAADQKGQ</sequence>
<dbReference type="PANTHER" id="PTHR43811:SF19">
    <property type="entry name" value="39 KDA FK506-BINDING NUCLEAR PROTEIN"/>
    <property type="match status" value="1"/>
</dbReference>
<dbReference type="InterPro" id="IPR001179">
    <property type="entry name" value="PPIase_FKBP_dom"/>
</dbReference>
<dbReference type="RefSeq" id="WP_107214304.1">
    <property type="nucleotide sequence ID" value="NZ_KZ686268.1"/>
</dbReference>
<evidence type="ECO:0000313" key="11">
    <source>
        <dbReference type="Proteomes" id="UP000240912"/>
    </source>
</evidence>
<evidence type="ECO:0000256" key="3">
    <source>
        <dbReference type="ARBA" id="ARBA00022729"/>
    </source>
</evidence>
<feature type="signal peptide" evidence="8">
    <location>
        <begin position="1"/>
        <end position="18"/>
    </location>
</feature>
<dbReference type="SUPFAM" id="SSF54534">
    <property type="entry name" value="FKBP-like"/>
    <property type="match status" value="1"/>
</dbReference>
<gene>
    <name evidence="10" type="ORF">C7T94_05630</name>
</gene>
<comment type="caution">
    <text evidence="10">The sequence shown here is derived from an EMBL/GenBank/DDBJ whole genome shotgun (WGS) entry which is preliminary data.</text>
</comment>
<dbReference type="GO" id="GO:0003755">
    <property type="term" value="F:peptidyl-prolyl cis-trans isomerase activity"/>
    <property type="evidence" value="ECO:0007669"/>
    <property type="project" value="UniProtKB-UniRule"/>
</dbReference>
<evidence type="ECO:0000313" key="10">
    <source>
        <dbReference type="EMBL" id="PST84205.1"/>
    </source>
</evidence>
<proteinExistence type="inferred from homology"/>